<dbReference type="InterPro" id="IPR052947">
    <property type="entry name" value="T6SS_Hcp1_domain"/>
</dbReference>
<dbReference type="RefSeq" id="WP_100293360.1">
    <property type="nucleotide sequence ID" value="NZ_PGGC01000054.1"/>
</dbReference>
<gene>
    <name evidence="1" type="ORF">CUC53_06260</name>
</gene>
<dbReference type="PANTHER" id="PTHR34319:SF7">
    <property type="entry name" value="HNH ENDONUCLEASE DOMAIN-CONTAINING PROTEIN"/>
    <property type="match status" value="1"/>
</dbReference>
<dbReference type="Proteomes" id="UP000235861">
    <property type="component" value="Unassembled WGS sequence"/>
</dbReference>
<sequence length="161" mass="17926">MANHAYMTITGKEQGLISAECSTQVSIGNKCQAGHLNEIMVLAYSHNMANTTRAVHNPVLITKNIDKSSPLIARALAMMEKVDCTIDFYRTSSFGTQEKYYTVELKEGVIADLTLELPHVLLNGDAQPQEHVAIRYKDITWTHHGAGTSGYSLWEEGRWTN</sequence>
<dbReference type="Gene3D" id="2.30.110.20">
    <property type="entry name" value="Hcp1-like"/>
    <property type="match status" value="1"/>
</dbReference>
<accession>A0A2H9U6E6</accession>
<reference evidence="1 2" key="1">
    <citation type="submission" date="2017-11" db="EMBL/GenBank/DDBJ databases">
        <title>Draft genome sequence of environmental isolate Aeromonas cavernicola sp. nov. MDC 2508.</title>
        <authorList>
            <person name="Colston S.M."/>
            <person name="Navarro A."/>
            <person name="Martinez-Murcia A.J."/>
            <person name="Graf J."/>
        </authorList>
    </citation>
    <scope>NUCLEOTIDE SEQUENCE [LARGE SCALE GENOMIC DNA]</scope>
    <source>
        <strain evidence="1 2">MDC 2508</strain>
    </source>
</reference>
<dbReference type="SUPFAM" id="SSF141452">
    <property type="entry name" value="Hcp1-like"/>
    <property type="match status" value="1"/>
</dbReference>
<dbReference type="InterPro" id="IPR008514">
    <property type="entry name" value="T6SS_Hcp"/>
</dbReference>
<keyword evidence="2" id="KW-1185">Reference proteome</keyword>
<organism evidence="1 2">
    <name type="scientific">Aeromonas cavernicola</name>
    <dbReference type="NCBI Taxonomy" id="1006623"/>
    <lineage>
        <taxon>Bacteria</taxon>
        <taxon>Pseudomonadati</taxon>
        <taxon>Pseudomonadota</taxon>
        <taxon>Gammaproteobacteria</taxon>
        <taxon>Aeromonadales</taxon>
        <taxon>Aeromonadaceae</taxon>
        <taxon>Aeromonas</taxon>
    </lineage>
</organism>
<comment type="caution">
    <text evidence="1">The sequence shown here is derived from an EMBL/GenBank/DDBJ whole genome shotgun (WGS) entry which is preliminary data.</text>
</comment>
<dbReference type="AlphaFoldDB" id="A0A2H9U6E6"/>
<dbReference type="Pfam" id="PF05638">
    <property type="entry name" value="T6SS_HCP"/>
    <property type="match status" value="1"/>
</dbReference>
<dbReference type="NCBIfam" id="TIGR03344">
    <property type="entry name" value="VI_effect_Hcp1"/>
    <property type="match status" value="1"/>
</dbReference>
<evidence type="ECO:0000313" key="2">
    <source>
        <dbReference type="Proteomes" id="UP000235861"/>
    </source>
</evidence>
<dbReference type="EMBL" id="PGGC01000054">
    <property type="protein sequence ID" value="PJG59627.1"/>
    <property type="molecule type" value="Genomic_DNA"/>
</dbReference>
<proteinExistence type="predicted"/>
<dbReference type="InterPro" id="IPR036624">
    <property type="entry name" value="Hcp1-lik_sf"/>
</dbReference>
<dbReference type="PANTHER" id="PTHR34319">
    <property type="entry name" value="MAJOR EXPORTED PROTEIN"/>
    <property type="match status" value="1"/>
</dbReference>
<evidence type="ECO:0000313" key="1">
    <source>
        <dbReference type="EMBL" id="PJG59627.1"/>
    </source>
</evidence>
<name>A0A2H9U6E6_9GAMM</name>
<dbReference type="OrthoDB" id="5674026at2"/>
<protein>
    <submittedName>
        <fullName evidence="1">Type VI secretion system tube protein Hcp</fullName>
    </submittedName>
</protein>